<keyword evidence="3 10" id="KW-0732">Signal</keyword>
<dbReference type="GO" id="GO:0005789">
    <property type="term" value="C:endoplasmic reticulum membrane"/>
    <property type="evidence" value="ECO:0007669"/>
    <property type="project" value="TreeGrafter"/>
</dbReference>
<feature type="domain" description="L-type lectin-like" evidence="11">
    <location>
        <begin position="25"/>
        <end position="248"/>
    </location>
</feature>
<feature type="transmembrane region" description="Helical" evidence="9">
    <location>
        <begin position="479"/>
        <end position="497"/>
    </location>
</feature>
<dbReference type="InterPro" id="IPR005052">
    <property type="entry name" value="Lectin_leg"/>
</dbReference>
<feature type="region of interest" description="Disordered" evidence="8">
    <location>
        <begin position="286"/>
        <end position="312"/>
    </location>
</feature>
<evidence type="ECO:0000256" key="4">
    <source>
        <dbReference type="ARBA" id="ARBA00022734"/>
    </source>
</evidence>
<keyword evidence="4" id="KW-0430">Lectin</keyword>
<dbReference type="GO" id="GO:0006888">
    <property type="term" value="P:endoplasmic reticulum to Golgi vesicle-mediated transport"/>
    <property type="evidence" value="ECO:0007669"/>
    <property type="project" value="TreeGrafter"/>
</dbReference>
<evidence type="ECO:0000256" key="8">
    <source>
        <dbReference type="SAM" id="MobiDB-lite"/>
    </source>
</evidence>
<feature type="chain" id="PRO_5007379207" description="L-type lectin-like domain-containing protein" evidence="10">
    <location>
        <begin position="20"/>
        <end position="507"/>
    </location>
</feature>
<keyword evidence="7" id="KW-1015">Disulfide bond</keyword>
<accession>A0A085M8X3</accession>
<keyword evidence="14" id="KW-1185">Reference proteome</keyword>
<dbReference type="InterPro" id="IPR051136">
    <property type="entry name" value="Intracellular_Lectin-GPT"/>
</dbReference>
<dbReference type="Proteomes" id="UP000030758">
    <property type="component" value="Unassembled WGS sequence"/>
</dbReference>
<organism evidence="12 14">
    <name type="scientific">Trichuris suis</name>
    <name type="common">pig whipworm</name>
    <dbReference type="NCBI Taxonomy" id="68888"/>
    <lineage>
        <taxon>Eukaryota</taxon>
        <taxon>Metazoa</taxon>
        <taxon>Ecdysozoa</taxon>
        <taxon>Nematoda</taxon>
        <taxon>Enoplea</taxon>
        <taxon>Dorylaimia</taxon>
        <taxon>Trichinellida</taxon>
        <taxon>Trichuridae</taxon>
        <taxon>Trichuris</taxon>
    </lineage>
</organism>
<gene>
    <name evidence="12" type="ORF">M513_05374</name>
    <name evidence="13" type="ORF">M514_05374</name>
</gene>
<dbReference type="FunFam" id="2.60.120.200:FF:000028">
    <property type="entry name" value="Blast:Protein ERGIC-53"/>
    <property type="match status" value="1"/>
</dbReference>
<keyword evidence="6 9" id="KW-0472">Membrane</keyword>
<dbReference type="EMBL" id="KL363214">
    <property type="protein sequence ID" value="KFD53669.1"/>
    <property type="molecule type" value="Genomic_DNA"/>
</dbReference>
<reference evidence="12 14" key="1">
    <citation type="journal article" date="2014" name="Nat. Genet.">
        <title>Genome and transcriptome of the porcine whipworm Trichuris suis.</title>
        <authorList>
            <person name="Jex A.R."/>
            <person name="Nejsum P."/>
            <person name="Schwarz E.M."/>
            <person name="Hu L."/>
            <person name="Young N.D."/>
            <person name="Hall R.S."/>
            <person name="Korhonen P.K."/>
            <person name="Liao S."/>
            <person name="Thamsborg S."/>
            <person name="Xia J."/>
            <person name="Xu P."/>
            <person name="Wang S."/>
            <person name="Scheerlinck J.P."/>
            <person name="Hofmann A."/>
            <person name="Sternberg P.W."/>
            <person name="Wang J."/>
            <person name="Gasser R.B."/>
        </authorList>
    </citation>
    <scope>NUCLEOTIDE SEQUENCE [LARGE SCALE GENOMIC DNA]</scope>
    <source>
        <strain evidence="13">DCEP-RM93F</strain>
        <strain evidence="12">DCEP-RM93M</strain>
    </source>
</reference>
<dbReference type="PROSITE" id="PS51328">
    <property type="entry name" value="L_LECTIN_LIKE"/>
    <property type="match status" value="1"/>
</dbReference>
<feature type="compositionally biased region" description="Basic and acidic residues" evidence="8">
    <location>
        <begin position="286"/>
        <end position="299"/>
    </location>
</feature>
<dbReference type="GO" id="GO:0033116">
    <property type="term" value="C:endoplasmic reticulum-Golgi intermediate compartment membrane"/>
    <property type="evidence" value="ECO:0007669"/>
    <property type="project" value="UniProtKB-SubCell"/>
</dbReference>
<dbReference type="PANTHER" id="PTHR12223:SF28">
    <property type="entry name" value="LECTIN, MANNOSE BINDING 1 LIKE"/>
    <property type="match status" value="1"/>
</dbReference>
<dbReference type="GO" id="GO:0030134">
    <property type="term" value="C:COPII-coated ER to Golgi transport vesicle"/>
    <property type="evidence" value="ECO:0007669"/>
    <property type="project" value="TreeGrafter"/>
</dbReference>
<sequence length="507" mass="56414">MLLIRVLEVFLSFVLPALAQQKFVQKYLYKHSFYAPKLNLRDGRIPFWELAGDAIAGPELLRLVPSVKSKNGIAWNVRPLIESQWWIVEFSFQIKGPGKIGADGMAFWYTALKGRPGNVFGSNDHWHGLAIFLDSYDNDGKGDNPLVGAMLNDGTKTFDHSSDGSQQLFASCKNDYRNRPFPVKVRVEYRENNLFVSLTDGLSPQSPYQACLSASNVFLPVNGYFGLSAATGGMADDHDVFSFMVFGLLPESATTTAKTQITDEQRRKQLEEFERKVKEFETAKEKFKAEHPQAKHEISSDEDEESIERQEEDQSVRHLRLILESQTNMRLAIERFGNMLNHISEQQNSLSTVLSSHPPGGPAVAPGAGSALASGQILSRVEVDKIMDFINSARAVFQQQQLSLQQLMSKLGGMEITVQALSAGGQAAGGHHGMDSFTLNAIKPYLDAIKQDIEHLSSAQRAKALPLTNNESRCLNPTVFGIALTVQSFLLIAMIYLRSRSDKMKFY</sequence>
<proteinExistence type="predicted"/>
<dbReference type="GO" id="GO:0000139">
    <property type="term" value="C:Golgi membrane"/>
    <property type="evidence" value="ECO:0007669"/>
    <property type="project" value="TreeGrafter"/>
</dbReference>
<evidence type="ECO:0000256" key="10">
    <source>
        <dbReference type="SAM" id="SignalP"/>
    </source>
</evidence>
<evidence type="ECO:0000256" key="9">
    <source>
        <dbReference type="SAM" id="Phobius"/>
    </source>
</evidence>
<keyword evidence="5 9" id="KW-1133">Transmembrane helix</keyword>
<keyword evidence="2 9" id="KW-0812">Transmembrane</keyword>
<evidence type="ECO:0000256" key="7">
    <source>
        <dbReference type="ARBA" id="ARBA00023157"/>
    </source>
</evidence>
<evidence type="ECO:0000313" key="12">
    <source>
        <dbReference type="EMBL" id="KFD53669.1"/>
    </source>
</evidence>
<evidence type="ECO:0000256" key="5">
    <source>
        <dbReference type="ARBA" id="ARBA00022989"/>
    </source>
</evidence>
<evidence type="ECO:0000256" key="1">
    <source>
        <dbReference type="ARBA" id="ARBA00004151"/>
    </source>
</evidence>
<evidence type="ECO:0000313" key="13">
    <source>
        <dbReference type="EMBL" id="KFD60675.1"/>
    </source>
</evidence>
<dbReference type="InterPro" id="IPR013320">
    <property type="entry name" value="ConA-like_dom_sf"/>
</dbReference>
<evidence type="ECO:0000259" key="11">
    <source>
        <dbReference type="PROSITE" id="PS51328"/>
    </source>
</evidence>
<dbReference type="AlphaFoldDB" id="A0A085M8X3"/>
<evidence type="ECO:0000256" key="3">
    <source>
        <dbReference type="ARBA" id="ARBA00022729"/>
    </source>
</evidence>
<evidence type="ECO:0000256" key="2">
    <source>
        <dbReference type="ARBA" id="ARBA00022692"/>
    </source>
</evidence>
<name>A0A085M8X3_9BILA</name>
<dbReference type="EMBL" id="KL367654">
    <property type="protein sequence ID" value="KFD60675.1"/>
    <property type="molecule type" value="Genomic_DNA"/>
</dbReference>
<evidence type="ECO:0000313" key="14">
    <source>
        <dbReference type="Proteomes" id="UP000030764"/>
    </source>
</evidence>
<dbReference type="PANTHER" id="PTHR12223">
    <property type="entry name" value="VESICULAR MANNOSE-BINDING LECTIN"/>
    <property type="match status" value="1"/>
</dbReference>
<protein>
    <recommendedName>
        <fullName evidence="11">L-type lectin-like domain-containing protein</fullName>
    </recommendedName>
</protein>
<dbReference type="Pfam" id="PF03388">
    <property type="entry name" value="Lectin_leg-like"/>
    <property type="match status" value="1"/>
</dbReference>
<dbReference type="Proteomes" id="UP000030764">
    <property type="component" value="Unassembled WGS sequence"/>
</dbReference>
<comment type="subcellular location">
    <subcellularLocation>
        <location evidence="1">Endoplasmic reticulum-Golgi intermediate compartment membrane</location>
        <topology evidence="1">Single-pass type I membrane protein</topology>
    </subcellularLocation>
</comment>
<dbReference type="GO" id="GO:0005537">
    <property type="term" value="F:D-mannose binding"/>
    <property type="evidence" value="ECO:0007669"/>
    <property type="project" value="TreeGrafter"/>
</dbReference>
<evidence type="ECO:0000256" key="6">
    <source>
        <dbReference type="ARBA" id="ARBA00023136"/>
    </source>
</evidence>
<feature type="signal peptide" evidence="10">
    <location>
        <begin position="1"/>
        <end position="19"/>
    </location>
</feature>
<dbReference type="SUPFAM" id="SSF49899">
    <property type="entry name" value="Concanavalin A-like lectins/glucanases"/>
    <property type="match status" value="1"/>
</dbReference>
<dbReference type="Gene3D" id="2.60.120.200">
    <property type="match status" value="1"/>
</dbReference>